<keyword evidence="3" id="KW-1185">Reference proteome</keyword>
<feature type="compositionally biased region" description="Polar residues" evidence="1">
    <location>
        <begin position="118"/>
        <end position="130"/>
    </location>
</feature>
<dbReference type="Proteomes" id="UP001642484">
    <property type="component" value="Unassembled WGS sequence"/>
</dbReference>
<dbReference type="EMBL" id="CAXAMN010004556">
    <property type="protein sequence ID" value="CAK9009878.1"/>
    <property type="molecule type" value="Genomic_DNA"/>
</dbReference>
<accession>A0ABP0J6F3</accession>
<sequence length="327" mass="35085">MTDPPVSSQAATSTAPWRNSSTSSSSPTPQTPLDVWNHALQAVAALTPEARQALTSMLVYYDYAVPPPMEYRREAMQMFQMFQMFQSLQGGGSGAGSPSAGNGANLLTNLQVFGNKGSVTMTPSPANRLTTDPPASPAKAATVAAHGESQTDSQEQSPKGLELVLPLTKQVISPEEQLSWVKTATAERQAAKEEAKQAEAAAEQPEKKGKAQAKGKAKAKGKSGAKAKASTKRQAETEEVSRPKAKAKASADRKIWSKEDPPPVPAPKSGTTWYRRGKIHRNSGAFRVFLNGGDRCDKKVKILDEENCGAEWQRALQLIDEAPEDVE</sequence>
<evidence type="ECO:0000313" key="3">
    <source>
        <dbReference type="Proteomes" id="UP001642484"/>
    </source>
</evidence>
<feature type="compositionally biased region" description="Basic residues" evidence="1">
    <location>
        <begin position="210"/>
        <end position="231"/>
    </location>
</feature>
<feature type="compositionally biased region" description="Polar residues" evidence="1">
    <location>
        <begin position="148"/>
        <end position="157"/>
    </location>
</feature>
<reference evidence="2 3" key="1">
    <citation type="submission" date="2024-02" db="EMBL/GenBank/DDBJ databases">
        <authorList>
            <person name="Chen Y."/>
            <person name="Shah S."/>
            <person name="Dougan E. K."/>
            <person name="Thang M."/>
            <person name="Chan C."/>
        </authorList>
    </citation>
    <scope>NUCLEOTIDE SEQUENCE [LARGE SCALE GENOMIC DNA]</scope>
</reference>
<feature type="region of interest" description="Disordered" evidence="1">
    <location>
        <begin position="191"/>
        <end position="276"/>
    </location>
</feature>
<proteinExistence type="predicted"/>
<gene>
    <name evidence="2" type="ORF">CCMP2556_LOCUS9852</name>
</gene>
<feature type="region of interest" description="Disordered" evidence="1">
    <location>
        <begin position="118"/>
        <end position="159"/>
    </location>
</feature>
<evidence type="ECO:0000313" key="2">
    <source>
        <dbReference type="EMBL" id="CAK9009878.1"/>
    </source>
</evidence>
<feature type="compositionally biased region" description="Polar residues" evidence="1">
    <location>
        <begin position="1"/>
        <end position="12"/>
    </location>
</feature>
<feature type="compositionally biased region" description="Basic and acidic residues" evidence="1">
    <location>
        <begin position="249"/>
        <end position="261"/>
    </location>
</feature>
<feature type="non-terminal residue" evidence="2">
    <location>
        <position position="1"/>
    </location>
</feature>
<organism evidence="2 3">
    <name type="scientific">Durusdinium trenchii</name>
    <dbReference type="NCBI Taxonomy" id="1381693"/>
    <lineage>
        <taxon>Eukaryota</taxon>
        <taxon>Sar</taxon>
        <taxon>Alveolata</taxon>
        <taxon>Dinophyceae</taxon>
        <taxon>Suessiales</taxon>
        <taxon>Symbiodiniaceae</taxon>
        <taxon>Durusdinium</taxon>
    </lineage>
</organism>
<name>A0ABP0J6F3_9DINO</name>
<comment type="caution">
    <text evidence="2">The sequence shown here is derived from an EMBL/GenBank/DDBJ whole genome shotgun (WGS) entry which is preliminary data.</text>
</comment>
<evidence type="ECO:0000256" key="1">
    <source>
        <dbReference type="SAM" id="MobiDB-lite"/>
    </source>
</evidence>
<feature type="compositionally biased region" description="Basic and acidic residues" evidence="1">
    <location>
        <begin position="233"/>
        <end position="242"/>
    </location>
</feature>
<feature type="compositionally biased region" description="Low complexity" evidence="1">
    <location>
        <begin position="13"/>
        <end position="32"/>
    </location>
</feature>
<feature type="region of interest" description="Disordered" evidence="1">
    <location>
        <begin position="1"/>
        <end position="32"/>
    </location>
</feature>
<protein>
    <submittedName>
        <fullName evidence="2">Uncharacterized protein</fullName>
    </submittedName>
</protein>